<evidence type="ECO:0000313" key="4">
    <source>
        <dbReference type="EMBL" id="PZP48789.1"/>
    </source>
</evidence>
<evidence type="ECO:0000256" key="1">
    <source>
        <dbReference type="ARBA" id="ARBA00022670"/>
    </source>
</evidence>
<evidence type="ECO:0000256" key="2">
    <source>
        <dbReference type="ARBA" id="ARBA00022801"/>
    </source>
</evidence>
<dbReference type="GO" id="GO:0051301">
    <property type="term" value="P:cell division"/>
    <property type="evidence" value="ECO:0007669"/>
    <property type="project" value="UniProtKB-KW"/>
</dbReference>
<dbReference type="AlphaFoldDB" id="A0A2W5H4J2"/>
<dbReference type="InterPro" id="IPR011546">
    <property type="entry name" value="Pept_M41_FtsH_extracell"/>
</dbReference>
<dbReference type="GO" id="GO:0008270">
    <property type="term" value="F:zinc ion binding"/>
    <property type="evidence" value="ECO:0007669"/>
    <property type="project" value="InterPro"/>
</dbReference>
<accession>A0A2W5H4J2</accession>
<keyword evidence="1" id="KW-0645">Protease</keyword>
<dbReference type="GO" id="GO:0016020">
    <property type="term" value="C:membrane"/>
    <property type="evidence" value="ECO:0007669"/>
    <property type="project" value="InterPro"/>
</dbReference>
<evidence type="ECO:0000313" key="5">
    <source>
        <dbReference type="Proteomes" id="UP000249769"/>
    </source>
</evidence>
<comment type="caution">
    <text evidence="4">The sequence shown here is derived from an EMBL/GenBank/DDBJ whole genome shotgun (WGS) entry which is preliminary data.</text>
</comment>
<proteinExistence type="predicted"/>
<reference evidence="4 5" key="1">
    <citation type="submission" date="2017-08" db="EMBL/GenBank/DDBJ databases">
        <title>Infants hospitalized years apart are colonized by the same room-sourced microbial strains.</title>
        <authorList>
            <person name="Brooks B."/>
            <person name="Olm M.R."/>
            <person name="Firek B.A."/>
            <person name="Baker R."/>
            <person name="Thomas B.C."/>
            <person name="Morowitz M.J."/>
            <person name="Banfield J.F."/>
        </authorList>
    </citation>
    <scope>NUCLEOTIDE SEQUENCE [LARGE SCALE GENOMIC DNA]</scope>
    <source>
        <strain evidence="4">S2_009_000_R2_73</strain>
    </source>
</reference>
<name>A0A2W5H4J2_9HYPH</name>
<dbReference type="Pfam" id="PF06480">
    <property type="entry name" value="FtsH_ext"/>
    <property type="match status" value="1"/>
</dbReference>
<organism evidence="4 5">
    <name type="scientific">Agrobacterium fabrum</name>
    <dbReference type="NCBI Taxonomy" id="1176649"/>
    <lineage>
        <taxon>Bacteria</taxon>
        <taxon>Pseudomonadati</taxon>
        <taxon>Pseudomonadota</taxon>
        <taxon>Alphaproteobacteria</taxon>
        <taxon>Hyphomicrobiales</taxon>
        <taxon>Rhizobiaceae</taxon>
        <taxon>Rhizobium/Agrobacterium group</taxon>
        <taxon>Agrobacterium</taxon>
        <taxon>Agrobacterium tumefaciens complex</taxon>
    </lineage>
</organism>
<gene>
    <name evidence="4" type="ORF">DI595_15020</name>
</gene>
<evidence type="ECO:0000259" key="3">
    <source>
        <dbReference type="Pfam" id="PF06480"/>
    </source>
</evidence>
<dbReference type="GO" id="GO:0004222">
    <property type="term" value="F:metalloendopeptidase activity"/>
    <property type="evidence" value="ECO:0007669"/>
    <property type="project" value="InterPro"/>
</dbReference>
<protein>
    <submittedName>
        <fullName evidence="4">Cell division protein FtsH</fullName>
    </submittedName>
</protein>
<keyword evidence="2" id="KW-0378">Hydrolase</keyword>
<dbReference type="EMBL" id="QFOL01000193">
    <property type="protein sequence ID" value="PZP48789.1"/>
    <property type="molecule type" value="Genomic_DNA"/>
</dbReference>
<dbReference type="Gene3D" id="3.30.720.210">
    <property type="match status" value="1"/>
</dbReference>
<keyword evidence="4" id="KW-0132">Cell division</keyword>
<feature type="domain" description="Peptidase M41 FtsH extracellular" evidence="3">
    <location>
        <begin position="9"/>
        <end position="77"/>
    </location>
</feature>
<feature type="non-terminal residue" evidence="4">
    <location>
        <position position="78"/>
    </location>
</feature>
<dbReference type="Proteomes" id="UP000249769">
    <property type="component" value="Unassembled WGS sequence"/>
</dbReference>
<keyword evidence="4" id="KW-0131">Cell cycle</keyword>
<dbReference type="GO" id="GO:0005524">
    <property type="term" value="F:ATP binding"/>
    <property type="evidence" value="ECO:0007669"/>
    <property type="project" value="InterPro"/>
</dbReference>
<dbReference type="GO" id="GO:0006508">
    <property type="term" value="P:proteolysis"/>
    <property type="evidence" value="ECO:0007669"/>
    <property type="project" value="UniProtKB-KW"/>
</dbReference>
<sequence length="78" mass="8750">MNPNFRNFALWAVIALLLIALFSMFQTSPTQTGSREIPYSQFLRDVDSGRVRDVTVTGNRVLGTYTENGTAFQTYSPV</sequence>
<dbReference type="GO" id="GO:0004176">
    <property type="term" value="F:ATP-dependent peptidase activity"/>
    <property type="evidence" value="ECO:0007669"/>
    <property type="project" value="InterPro"/>
</dbReference>